<feature type="transmembrane region" description="Helical" evidence="1">
    <location>
        <begin position="65"/>
        <end position="85"/>
    </location>
</feature>
<reference evidence="2 3" key="1">
    <citation type="submission" date="2024-02" db="EMBL/GenBank/DDBJ databases">
        <title>High-quality chromosome-scale genome assembly of Pensacola bahiagrass (Paspalum notatum Flugge var. saurae).</title>
        <authorList>
            <person name="Vega J.M."/>
            <person name="Podio M."/>
            <person name="Orjuela J."/>
            <person name="Siena L.A."/>
            <person name="Pessino S.C."/>
            <person name="Combes M.C."/>
            <person name="Mariac C."/>
            <person name="Albertini E."/>
            <person name="Pupilli F."/>
            <person name="Ortiz J.P.A."/>
            <person name="Leblanc O."/>
        </authorList>
    </citation>
    <scope>NUCLEOTIDE SEQUENCE [LARGE SCALE GENOMIC DNA]</scope>
    <source>
        <strain evidence="2">R1</strain>
        <tissue evidence="2">Leaf</tissue>
    </source>
</reference>
<evidence type="ECO:0000313" key="2">
    <source>
        <dbReference type="EMBL" id="WVZ78952.1"/>
    </source>
</evidence>
<keyword evidence="1" id="KW-0812">Transmembrane</keyword>
<gene>
    <name evidence="2" type="ORF">U9M48_026589</name>
</gene>
<proteinExistence type="predicted"/>
<keyword evidence="1" id="KW-1133">Transmembrane helix</keyword>
<evidence type="ECO:0000256" key="1">
    <source>
        <dbReference type="SAM" id="Phobius"/>
    </source>
</evidence>
<dbReference type="Proteomes" id="UP001341281">
    <property type="component" value="Chromosome 06"/>
</dbReference>
<accession>A0AAQ3TVK8</accession>
<dbReference type="AlphaFoldDB" id="A0AAQ3TVK8"/>
<keyword evidence="3" id="KW-1185">Reference proteome</keyword>
<protein>
    <submittedName>
        <fullName evidence="2">Uncharacterized protein</fullName>
    </submittedName>
</protein>
<name>A0AAQ3TVK8_PASNO</name>
<sequence length="113" mass="11744">MGDQGMPPYILPPPAAAAEVIGAAPVVVDHIQRRFLYAGRILIAGGWLVLTYYPAVGHRSANAEHAFIGIALLLLGAFMIMVAPVAAQFPAAARAGAAVADAVLSYFFVPADN</sequence>
<keyword evidence="1" id="KW-0472">Membrane</keyword>
<feature type="transmembrane region" description="Helical" evidence="1">
    <location>
        <begin position="35"/>
        <end position="53"/>
    </location>
</feature>
<organism evidence="2 3">
    <name type="scientific">Paspalum notatum var. saurae</name>
    <dbReference type="NCBI Taxonomy" id="547442"/>
    <lineage>
        <taxon>Eukaryota</taxon>
        <taxon>Viridiplantae</taxon>
        <taxon>Streptophyta</taxon>
        <taxon>Embryophyta</taxon>
        <taxon>Tracheophyta</taxon>
        <taxon>Spermatophyta</taxon>
        <taxon>Magnoliopsida</taxon>
        <taxon>Liliopsida</taxon>
        <taxon>Poales</taxon>
        <taxon>Poaceae</taxon>
        <taxon>PACMAD clade</taxon>
        <taxon>Panicoideae</taxon>
        <taxon>Andropogonodae</taxon>
        <taxon>Paspaleae</taxon>
        <taxon>Paspalinae</taxon>
        <taxon>Paspalum</taxon>
    </lineage>
</organism>
<dbReference type="EMBL" id="CP144750">
    <property type="protein sequence ID" value="WVZ78952.1"/>
    <property type="molecule type" value="Genomic_DNA"/>
</dbReference>
<evidence type="ECO:0000313" key="3">
    <source>
        <dbReference type="Proteomes" id="UP001341281"/>
    </source>
</evidence>